<proteinExistence type="inferred from homology"/>
<dbReference type="SUPFAM" id="SSF53098">
    <property type="entry name" value="Ribonuclease H-like"/>
    <property type="match status" value="1"/>
</dbReference>
<dbReference type="NCBIfam" id="TIGR00593">
    <property type="entry name" value="pola"/>
    <property type="match status" value="1"/>
</dbReference>
<dbReference type="GO" id="GO:0008408">
    <property type="term" value="F:3'-5' exonuclease activity"/>
    <property type="evidence" value="ECO:0007669"/>
    <property type="project" value="UniProtKB-UniRule"/>
</dbReference>
<evidence type="ECO:0000313" key="22">
    <source>
        <dbReference type="Proteomes" id="UP000270342"/>
    </source>
</evidence>
<keyword evidence="7 17" id="KW-0235">DNA replication</keyword>
<dbReference type="CDD" id="cd09859">
    <property type="entry name" value="PIN_53EXO"/>
    <property type="match status" value="1"/>
</dbReference>
<dbReference type="Pfam" id="PF01367">
    <property type="entry name" value="5_3_exonuc"/>
    <property type="match status" value="1"/>
</dbReference>
<evidence type="ECO:0000256" key="2">
    <source>
        <dbReference type="ARBA" id="ARBA00011541"/>
    </source>
</evidence>
<evidence type="ECO:0000313" key="21">
    <source>
        <dbReference type="EMBL" id="RKP56516.1"/>
    </source>
</evidence>
<dbReference type="Gene3D" id="1.10.150.20">
    <property type="entry name" value="5' to 3' exonuclease, C-terminal subdomain"/>
    <property type="match status" value="2"/>
</dbReference>
<dbReference type="InterPro" id="IPR036279">
    <property type="entry name" value="5-3_exonuclease_C_sf"/>
</dbReference>
<dbReference type="InterPro" id="IPR043502">
    <property type="entry name" value="DNA/RNA_pol_sf"/>
</dbReference>
<dbReference type="FunFam" id="1.10.150.20:FF:000002">
    <property type="entry name" value="DNA polymerase I"/>
    <property type="match status" value="1"/>
</dbReference>
<evidence type="ECO:0000256" key="1">
    <source>
        <dbReference type="ARBA" id="ARBA00007705"/>
    </source>
</evidence>
<accession>A0A494Y885</accession>
<feature type="domain" description="DNA-directed DNA polymerase family A palm" evidence="20">
    <location>
        <begin position="690"/>
        <end position="896"/>
    </location>
</feature>
<dbReference type="FunFam" id="1.10.150.20:FF:000003">
    <property type="entry name" value="DNA polymerase I"/>
    <property type="match status" value="1"/>
</dbReference>
<dbReference type="CDD" id="cd08637">
    <property type="entry name" value="DNA_pol_A_pol_I_C"/>
    <property type="match status" value="1"/>
</dbReference>
<evidence type="ECO:0000256" key="12">
    <source>
        <dbReference type="ARBA" id="ARBA00022932"/>
    </source>
</evidence>
<dbReference type="GO" id="GO:0003677">
    <property type="term" value="F:DNA binding"/>
    <property type="evidence" value="ECO:0007669"/>
    <property type="project" value="UniProtKB-UniRule"/>
</dbReference>
<dbReference type="Gene3D" id="3.30.420.10">
    <property type="entry name" value="Ribonuclease H-like superfamily/Ribonuclease H"/>
    <property type="match status" value="1"/>
</dbReference>
<evidence type="ECO:0000259" key="20">
    <source>
        <dbReference type="SMART" id="SM00482"/>
    </source>
</evidence>
<dbReference type="GO" id="GO:0006302">
    <property type="term" value="P:double-strand break repair"/>
    <property type="evidence" value="ECO:0007669"/>
    <property type="project" value="TreeGrafter"/>
</dbReference>
<dbReference type="InterPro" id="IPR020045">
    <property type="entry name" value="DNA_polI_H3TH"/>
</dbReference>
<dbReference type="InterPro" id="IPR029060">
    <property type="entry name" value="PIN-like_dom_sf"/>
</dbReference>
<evidence type="ECO:0000256" key="11">
    <source>
        <dbReference type="ARBA" id="ARBA00022839"/>
    </source>
</evidence>
<keyword evidence="13 17" id="KW-0238">DNA-binding</keyword>
<organism evidence="21 22">
    <name type="scientific">Pararobbsia silviterrae</name>
    <dbReference type="NCBI Taxonomy" id="1792498"/>
    <lineage>
        <taxon>Bacteria</taxon>
        <taxon>Pseudomonadati</taxon>
        <taxon>Pseudomonadota</taxon>
        <taxon>Betaproteobacteria</taxon>
        <taxon>Burkholderiales</taxon>
        <taxon>Burkholderiaceae</taxon>
        <taxon>Pararobbsia</taxon>
    </lineage>
</organism>
<evidence type="ECO:0000256" key="14">
    <source>
        <dbReference type="ARBA" id="ARBA00023204"/>
    </source>
</evidence>
<comment type="function">
    <text evidence="17">In addition to polymerase activity, this DNA polymerase exhibits 3'-5' and 5'-3' exonuclease activity.</text>
</comment>
<keyword evidence="22" id="KW-1185">Reference proteome</keyword>
<dbReference type="Gene3D" id="3.30.70.370">
    <property type="match status" value="1"/>
</dbReference>
<dbReference type="FunFam" id="3.30.420.10:FF:000026">
    <property type="entry name" value="DNA polymerase I"/>
    <property type="match status" value="1"/>
</dbReference>
<dbReference type="RefSeq" id="WP_121085579.1">
    <property type="nucleotide sequence ID" value="NZ_RBZU01000003.1"/>
</dbReference>
<dbReference type="SUPFAM" id="SSF47807">
    <property type="entry name" value="5' to 3' exonuclease, C-terminal subdomain"/>
    <property type="match status" value="1"/>
</dbReference>
<dbReference type="SMART" id="SM00475">
    <property type="entry name" value="53EXOc"/>
    <property type="match status" value="1"/>
</dbReference>
<dbReference type="InterPro" id="IPR002421">
    <property type="entry name" value="5-3_exonuclease"/>
</dbReference>
<dbReference type="FunFam" id="3.40.50.1010:FF:000001">
    <property type="entry name" value="DNA polymerase I"/>
    <property type="match status" value="1"/>
</dbReference>
<dbReference type="CDD" id="cd09898">
    <property type="entry name" value="H3TH_53EXO"/>
    <property type="match status" value="1"/>
</dbReference>
<dbReference type="Gene3D" id="3.40.50.1010">
    <property type="entry name" value="5'-nuclease"/>
    <property type="match status" value="1"/>
</dbReference>
<feature type="domain" description="5'-3' exonuclease" evidence="19">
    <location>
        <begin position="9"/>
        <end position="264"/>
    </location>
</feature>
<dbReference type="SMART" id="SM00474">
    <property type="entry name" value="35EXOc"/>
    <property type="match status" value="1"/>
</dbReference>
<evidence type="ECO:0000256" key="13">
    <source>
        <dbReference type="ARBA" id="ARBA00023125"/>
    </source>
</evidence>
<evidence type="ECO:0000256" key="3">
    <source>
        <dbReference type="ARBA" id="ARBA00012417"/>
    </source>
</evidence>
<dbReference type="InterPro" id="IPR002562">
    <property type="entry name" value="3'-5'_exonuclease_dom"/>
</dbReference>
<protein>
    <recommendedName>
        <fullName evidence="4 16">DNA polymerase I</fullName>
        <ecNumber evidence="3 16">2.7.7.7</ecNumber>
    </recommendedName>
</protein>
<dbReference type="Gene3D" id="1.20.1060.10">
    <property type="entry name" value="Taq DNA Polymerase, Chain T, domain 4"/>
    <property type="match status" value="1"/>
</dbReference>
<dbReference type="PANTHER" id="PTHR10133">
    <property type="entry name" value="DNA POLYMERASE I"/>
    <property type="match status" value="1"/>
</dbReference>
<evidence type="ECO:0000256" key="6">
    <source>
        <dbReference type="ARBA" id="ARBA00022695"/>
    </source>
</evidence>
<dbReference type="NCBIfam" id="NF004397">
    <property type="entry name" value="PRK05755.1"/>
    <property type="match status" value="1"/>
</dbReference>
<evidence type="ECO:0000256" key="17">
    <source>
        <dbReference type="RuleBase" id="RU004460"/>
    </source>
</evidence>
<dbReference type="AlphaFoldDB" id="A0A494Y885"/>
<dbReference type="Pfam" id="PF01612">
    <property type="entry name" value="DNA_pol_A_exo1"/>
    <property type="match status" value="1"/>
</dbReference>
<dbReference type="GO" id="GO:0006261">
    <property type="term" value="P:DNA-templated DNA replication"/>
    <property type="evidence" value="ECO:0007669"/>
    <property type="project" value="UniProtKB-UniRule"/>
</dbReference>
<evidence type="ECO:0000256" key="4">
    <source>
        <dbReference type="ARBA" id="ARBA00020311"/>
    </source>
</evidence>
<comment type="similarity">
    <text evidence="1 17">Belongs to the DNA polymerase type-A family.</text>
</comment>
<dbReference type="SUPFAM" id="SSF88723">
    <property type="entry name" value="PIN domain-like"/>
    <property type="match status" value="1"/>
</dbReference>
<dbReference type="Pfam" id="PF02739">
    <property type="entry name" value="5_3_exonuc_N"/>
    <property type="match status" value="1"/>
</dbReference>
<dbReference type="OrthoDB" id="9806424at2"/>
<dbReference type="SUPFAM" id="SSF56672">
    <property type="entry name" value="DNA/RNA polymerases"/>
    <property type="match status" value="1"/>
</dbReference>
<keyword evidence="5 17" id="KW-0808">Transferase</keyword>
<dbReference type="PANTHER" id="PTHR10133:SF27">
    <property type="entry name" value="DNA POLYMERASE NU"/>
    <property type="match status" value="1"/>
</dbReference>
<dbReference type="SMART" id="SM00279">
    <property type="entry name" value="HhH2"/>
    <property type="match status" value="1"/>
</dbReference>
<evidence type="ECO:0000256" key="8">
    <source>
        <dbReference type="ARBA" id="ARBA00022722"/>
    </source>
</evidence>
<dbReference type="EC" id="2.7.7.7" evidence="3 16"/>
<dbReference type="GO" id="GO:0003887">
    <property type="term" value="F:DNA-directed DNA polymerase activity"/>
    <property type="evidence" value="ECO:0007669"/>
    <property type="project" value="UniProtKB-UniRule"/>
</dbReference>
<keyword evidence="14 17" id="KW-0234">DNA repair</keyword>
<keyword evidence="11 17" id="KW-0269">Exonuclease</keyword>
<dbReference type="FunFam" id="1.20.1060.10:FF:000001">
    <property type="entry name" value="DNA polymerase I"/>
    <property type="match status" value="1"/>
</dbReference>
<comment type="caution">
    <text evidence="21">The sequence shown here is derived from an EMBL/GenBank/DDBJ whole genome shotgun (WGS) entry which is preliminary data.</text>
</comment>
<comment type="catalytic activity">
    <reaction evidence="15 17">
        <text>DNA(n) + a 2'-deoxyribonucleoside 5'-triphosphate = DNA(n+1) + diphosphate</text>
        <dbReference type="Rhea" id="RHEA:22508"/>
        <dbReference type="Rhea" id="RHEA-COMP:17339"/>
        <dbReference type="Rhea" id="RHEA-COMP:17340"/>
        <dbReference type="ChEBI" id="CHEBI:33019"/>
        <dbReference type="ChEBI" id="CHEBI:61560"/>
        <dbReference type="ChEBI" id="CHEBI:173112"/>
        <dbReference type="EC" id="2.7.7.7"/>
    </reaction>
</comment>
<evidence type="ECO:0000259" key="18">
    <source>
        <dbReference type="SMART" id="SM00474"/>
    </source>
</evidence>
<keyword evidence="6 17" id="KW-0548">Nucleotidyltransferase</keyword>
<name>A0A494Y885_9BURK</name>
<dbReference type="PROSITE" id="PS00447">
    <property type="entry name" value="DNA_POLYMERASE_A"/>
    <property type="match status" value="1"/>
</dbReference>
<dbReference type="InterPro" id="IPR019760">
    <property type="entry name" value="DNA-dir_DNA_pol_A_CS"/>
</dbReference>
<evidence type="ECO:0000256" key="5">
    <source>
        <dbReference type="ARBA" id="ARBA00022679"/>
    </source>
</evidence>
<keyword evidence="8" id="KW-0540">Nuclease</keyword>
<dbReference type="CDD" id="cd06139">
    <property type="entry name" value="DNA_polA_I_Ecoli_like_exo"/>
    <property type="match status" value="1"/>
</dbReference>
<gene>
    <name evidence="17 21" type="primary">polA</name>
    <name evidence="21" type="ORF">D7S86_09070</name>
</gene>
<dbReference type="InterPro" id="IPR012337">
    <property type="entry name" value="RNaseH-like_sf"/>
</dbReference>
<dbReference type="InterPro" id="IPR008918">
    <property type="entry name" value="HhH2"/>
</dbReference>
<dbReference type="PRINTS" id="PR00868">
    <property type="entry name" value="DNAPOLI"/>
</dbReference>
<dbReference type="EMBL" id="RBZU01000003">
    <property type="protein sequence ID" value="RKP56516.1"/>
    <property type="molecule type" value="Genomic_DNA"/>
</dbReference>
<dbReference type="InterPro" id="IPR018320">
    <property type="entry name" value="DNA_polymerase_1"/>
</dbReference>
<evidence type="ECO:0000256" key="10">
    <source>
        <dbReference type="ARBA" id="ARBA00022801"/>
    </source>
</evidence>
<keyword evidence="10 17" id="KW-0378">Hydrolase</keyword>
<feature type="domain" description="3'-5' exonuclease" evidence="18">
    <location>
        <begin position="335"/>
        <end position="521"/>
    </location>
</feature>
<dbReference type="InterPro" id="IPR002298">
    <property type="entry name" value="DNA_polymerase_A"/>
</dbReference>
<dbReference type="Proteomes" id="UP000270342">
    <property type="component" value="Unassembled WGS sequence"/>
</dbReference>
<dbReference type="Pfam" id="PF00476">
    <property type="entry name" value="DNA_pol_A"/>
    <property type="match status" value="1"/>
</dbReference>
<dbReference type="InterPro" id="IPR001098">
    <property type="entry name" value="DNA-dir_DNA_pol_A_palm_dom"/>
</dbReference>
<evidence type="ECO:0000259" key="19">
    <source>
        <dbReference type="SMART" id="SM00475"/>
    </source>
</evidence>
<sequence>MSVQPNLDGKTLLLVDGSSYLYRAYHAMPDLRGPEGEPTGALYGMINMLRRLRKEYAAEYSACIFDAKGKTFRDDIYDQYKANRPSMPEDLARQIDPIHVAVRALGWPLVMVEGVEADDVIGTLARRAEANGMNVVVSTGDKDLAQLVTEHVKLVNTMSNETLDPAGVLAKFGVPPNRIIDYLSLIGDTVDNVPGVDKCGPKTAVKWLTAYDSLDGVIEHAGEIKGAVGDNLRRALDFLPTARRLVTVDTDCNLVPHVETIEASLETRSESTDAMRDVYRRHGFKTWLREAEAAAHGKQDGADGAQGSLGLGDAPAEALAPELDLQPASEIVKTYEAIQTWDAFDAWLAKIEAADLTAFDTETTSLEPMQARLVGMSFSVKAGEAAYLPLSHRGPDAPDQLPIDDVLARLKPWLEHPERKKVGQNLKYDAHVLANHGIRLAGIVHDTMLESYVVESHRSHDMDGLALRHLGLKTIKYEDVCGKGASQIGFDEVSVERATEYAAEDADITLRLHECLFPLVRKDAGLERVYSTIEVPVSRVLWQIERNGVLIDAQRLEAQSSEIGAKLIDLEKQAFELAEGEFNLNSPKQIGEIFFEKLKLPVVKKTPSGSPSTDEEVLQKLAEDYPLPKLLLDYRGLSKLKSTYTDKLPRMINAATGRVHTNYAQAVAVTGRLASNDPNLQNIPVRTQEGRRIREAFVAPPGSRIVSADYSQIELRIMAHISGDANLLRAFAAGEDIHRATAAEIFGVTPLEVSADQRRVAKTINFGLIYGMSAFGLASNLGIARDAAKLYIDRYFARYPGVAAYMEETRQNAREYGYVETVFGRRLWLPEINGGNGPRRQAAERAAINAPMQGTAADLIKLSMIAVQDWLTTAQRRSLMIMQVHDELVLEVPDAEFEEVRVKLPELMCGVAELKVPLVAELGSGMNWEEAH</sequence>
<dbReference type="SMART" id="SM00482">
    <property type="entry name" value="POLAc"/>
    <property type="match status" value="1"/>
</dbReference>
<dbReference type="InterPro" id="IPR020046">
    <property type="entry name" value="5-3_exonucl_a-hlix_arch_N"/>
</dbReference>
<evidence type="ECO:0000256" key="7">
    <source>
        <dbReference type="ARBA" id="ARBA00022705"/>
    </source>
</evidence>
<keyword evidence="12 17" id="KW-0239">DNA-directed DNA polymerase</keyword>
<keyword evidence="9 17" id="KW-0227">DNA damage</keyword>
<evidence type="ECO:0000256" key="9">
    <source>
        <dbReference type="ARBA" id="ARBA00022763"/>
    </source>
</evidence>
<evidence type="ECO:0000256" key="15">
    <source>
        <dbReference type="ARBA" id="ARBA00049244"/>
    </source>
</evidence>
<comment type="subunit">
    <text evidence="2">Single-chain monomer with multiple functions.</text>
</comment>
<reference evidence="21 22" key="1">
    <citation type="submission" date="2018-10" db="EMBL/GenBank/DDBJ databases">
        <title>Robbsia sp. DHC34, isolated from soil.</title>
        <authorList>
            <person name="Gao Z.-H."/>
            <person name="Qiu L.-H."/>
        </authorList>
    </citation>
    <scope>NUCLEOTIDE SEQUENCE [LARGE SCALE GENOMIC DNA]</scope>
    <source>
        <strain evidence="21 22">DHC34</strain>
    </source>
</reference>
<dbReference type="InterPro" id="IPR036397">
    <property type="entry name" value="RNaseH_sf"/>
</dbReference>
<dbReference type="GO" id="GO:0008409">
    <property type="term" value="F:5'-3' exonuclease activity"/>
    <property type="evidence" value="ECO:0007669"/>
    <property type="project" value="UniProtKB-UniRule"/>
</dbReference>
<evidence type="ECO:0000256" key="16">
    <source>
        <dbReference type="NCBIfam" id="TIGR00593"/>
    </source>
</evidence>